<comment type="subcellular location">
    <subcellularLocation>
        <location evidence="2">Membrane</location>
        <topology evidence="2">Single-pass type I membrane protein</topology>
    </subcellularLocation>
</comment>
<feature type="domain" description="KEN" evidence="23">
    <location>
        <begin position="1091"/>
        <end position="1223"/>
    </location>
</feature>
<evidence type="ECO:0000256" key="4">
    <source>
        <dbReference type="ARBA" id="ARBA00022527"/>
    </source>
</evidence>
<dbReference type="InterPro" id="IPR015943">
    <property type="entry name" value="WD40/YVTN_repeat-like_dom_sf"/>
</dbReference>
<dbReference type="Gene3D" id="1.20.1440.180">
    <property type="entry name" value="KEN domain"/>
    <property type="match status" value="1"/>
</dbReference>
<dbReference type="Proteomes" id="UP001175261">
    <property type="component" value="Unassembled WGS sequence"/>
</dbReference>
<dbReference type="InterPro" id="IPR038357">
    <property type="entry name" value="KEN_sf"/>
</dbReference>
<feature type="compositionally biased region" description="Basic and acidic residues" evidence="20">
    <location>
        <begin position="632"/>
        <end position="656"/>
    </location>
</feature>
<dbReference type="InterPro" id="IPR000719">
    <property type="entry name" value="Prot_kinase_dom"/>
</dbReference>
<dbReference type="PANTHER" id="PTHR13954">
    <property type="entry name" value="IRE1-RELATED"/>
    <property type="match status" value="1"/>
</dbReference>
<dbReference type="GO" id="GO:0006397">
    <property type="term" value="P:mRNA processing"/>
    <property type="evidence" value="ECO:0007669"/>
    <property type="project" value="InterPro"/>
</dbReference>
<feature type="region of interest" description="Disordered" evidence="20">
    <location>
        <begin position="69"/>
        <end position="161"/>
    </location>
</feature>
<evidence type="ECO:0000256" key="7">
    <source>
        <dbReference type="ARBA" id="ARBA00022723"/>
    </source>
</evidence>
<keyword evidence="15" id="KW-0472">Membrane</keyword>
<dbReference type="Pfam" id="PF06479">
    <property type="entry name" value="Ribonuc_2-5A"/>
    <property type="match status" value="1"/>
</dbReference>
<dbReference type="GO" id="GO:0051082">
    <property type="term" value="F:unfolded protein binding"/>
    <property type="evidence" value="ECO:0007669"/>
    <property type="project" value="TreeGrafter"/>
</dbReference>
<keyword evidence="9 19" id="KW-0547">Nucleotide-binding</keyword>
<feature type="signal peptide" evidence="21">
    <location>
        <begin position="1"/>
        <end position="34"/>
    </location>
</feature>
<dbReference type="EC" id="2.7.11.1" evidence="3"/>
<dbReference type="GO" id="GO:0036498">
    <property type="term" value="P:IRE1-mediated unfolded protein response"/>
    <property type="evidence" value="ECO:0007669"/>
    <property type="project" value="TreeGrafter"/>
</dbReference>
<feature type="region of interest" description="Disordered" evidence="20">
    <location>
        <begin position="632"/>
        <end position="749"/>
    </location>
</feature>
<evidence type="ECO:0000256" key="15">
    <source>
        <dbReference type="ARBA" id="ARBA00023136"/>
    </source>
</evidence>
<comment type="caution">
    <text evidence="24">The sequence shown here is derived from an EMBL/GenBank/DDBJ whole genome shotgun (WGS) entry which is preliminary data.</text>
</comment>
<dbReference type="InterPro" id="IPR008271">
    <property type="entry name" value="Ser/Thr_kinase_AS"/>
</dbReference>
<feature type="compositionally biased region" description="Basic residues" evidence="20">
    <location>
        <begin position="715"/>
        <end position="733"/>
    </location>
</feature>
<evidence type="ECO:0000256" key="20">
    <source>
        <dbReference type="SAM" id="MobiDB-lite"/>
    </source>
</evidence>
<evidence type="ECO:0000259" key="23">
    <source>
        <dbReference type="PROSITE" id="PS51392"/>
    </source>
</evidence>
<feature type="region of interest" description="Disordered" evidence="20">
    <location>
        <begin position="521"/>
        <end position="556"/>
    </location>
</feature>
<keyword evidence="13" id="KW-0460">Magnesium</keyword>
<dbReference type="CDD" id="cd09769">
    <property type="entry name" value="Luminal_IRE1"/>
    <property type="match status" value="1"/>
</dbReference>
<dbReference type="GO" id="GO:0004521">
    <property type="term" value="F:RNA endonuclease activity"/>
    <property type="evidence" value="ECO:0007669"/>
    <property type="project" value="InterPro"/>
</dbReference>
<keyword evidence="5" id="KW-0808">Transferase</keyword>
<dbReference type="SMART" id="SM00564">
    <property type="entry name" value="PQQ"/>
    <property type="match status" value="2"/>
</dbReference>
<dbReference type="FunFam" id="3.30.200.20:FF:000077">
    <property type="entry name" value="Putative Serine/threonine-protein kinase/endoribonuclease IRE1"/>
    <property type="match status" value="1"/>
</dbReference>
<dbReference type="PROSITE" id="PS00107">
    <property type="entry name" value="PROTEIN_KINASE_ATP"/>
    <property type="match status" value="1"/>
</dbReference>
<evidence type="ECO:0000256" key="10">
    <source>
        <dbReference type="ARBA" id="ARBA00022777"/>
    </source>
</evidence>
<dbReference type="SMART" id="SM00220">
    <property type="entry name" value="S_TKc"/>
    <property type="match status" value="1"/>
</dbReference>
<keyword evidence="12 19" id="KW-0067">ATP-binding</keyword>
<dbReference type="AlphaFoldDB" id="A0AA39GQA3"/>
<dbReference type="PROSITE" id="PS50011">
    <property type="entry name" value="PROTEIN_KINASE_DOM"/>
    <property type="match status" value="1"/>
</dbReference>
<dbReference type="GO" id="GO:0016787">
    <property type="term" value="F:hydrolase activity"/>
    <property type="evidence" value="ECO:0007669"/>
    <property type="project" value="UniProtKB-KW"/>
</dbReference>
<sequence>MLSRPFTEPRRSGNQKLLLAFAVFLLPWLRLVNADGAVEAGDIKSDHPKEDKPAADWAVTSLNAISNSQQTFESHQDVHQPPDHQPSHIKRLQHANSHQQARAFGTERLKDLGSRPPRKQNSKITDDASALATYAPASAVRAPHSSKHKRSSSAQASGVASPQIARSLGDWEVEDFVLLATVDGNLFASDRNTGKEIWRLQIDQPMVETKHYRANVSTLDDDYDAVDHYIWAVEPSRDGSLYVWIPDSGMGLVRTGFTMKHLVEELSPYAGEQPPVVYTGDKKTTMITLDAATGQVLKWFGSGGSHTDEAESCLRPNGLHGTNPEECSSTGTITLGRIEYTVAIHRRDHRPIATLRYSEWVPNNFDNDLFQQYHQSRDGRYISSKHDGKVYAFDFGRSKQGAKLYSEKFSSPVARVFDVCRPWDAPLESNPQLVILPQPPMPSQEQDEDMVRARDNRIFLNHTESGGWFALSGRSYPLVVDAPVAQIAKVDWSELGPVWDTISEAQVSRVLVGTHYLDNVHSTAPGQPPTLPPGMAPENSDDREKDNDSVLPVDPSSEDIDATIIEKFKLLPRSAANSVIDFISNPILIILFFGALIYNEKKLRQAYGQFRRRGTWRELAPYLINNAERHLKGEDSEPEHHLEPGVDEKKAPDPPENHSATSSTIGITPEDARDDANKDESSTTIPASGGDEVKLADTGEDRETKASGSSTGVEKKKKAHRGRRGGVKHKKGKGRENSLSRNDEPTSATVEEAVNNAKKLGDRPIFEPDVMTVANDMQAVTGPIIRMGNIEVNTEVQLGTGSNGTLVFAGKFDGREVAVKRMLIQFYDIASQETRLLRESDDHPNVIRYYSQQIRDGFLYIALERCAASLADVIERPSHFRALANAGKTDLPGVLYQITNGISHLHQLRIVHRDLKPQNILVNMGKDGRPRLLVSDFGLCKKLEGGQSSFGATTGRAAGTSGWRAPELLLDDDARDAGVMEISTHSGSGSVLVNDHTLGPHSRRATRAIDIFSLGLVFFYVLTNGSHPFDCGDKYMREVNIRKGNHNLQALDSLGDFAYEAKDLIASMLDADPKLRPGARDVMAHPFFWSAKKRLAFLCDVSDHFEKEPRDPPSPALMELERHAPDVTKGDFLRVLSREFVDSLGKQRKYTGTRLLDLLRALRNKKNHYEDMSDSLKRSVGPLPEGYLSYWTTRFPMLLLVCWNVVYNVQWEETDRFREYYEPAGL</sequence>
<evidence type="ECO:0000256" key="12">
    <source>
        <dbReference type="ARBA" id="ARBA00022840"/>
    </source>
</evidence>
<feature type="compositionally biased region" description="Basic and acidic residues" evidence="20">
    <location>
        <begin position="670"/>
        <end position="681"/>
    </location>
</feature>
<keyword evidence="11" id="KW-0378">Hydrolase</keyword>
<dbReference type="InterPro" id="IPR011009">
    <property type="entry name" value="Kinase-like_dom_sf"/>
</dbReference>
<dbReference type="CDD" id="cd10422">
    <property type="entry name" value="RNase_Ire1"/>
    <property type="match status" value="1"/>
</dbReference>
<comment type="catalytic activity">
    <reaction evidence="18">
        <text>L-seryl-[protein] + ATP = O-phospho-L-seryl-[protein] + ADP + H(+)</text>
        <dbReference type="Rhea" id="RHEA:17989"/>
        <dbReference type="Rhea" id="RHEA-COMP:9863"/>
        <dbReference type="Rhea" id="RHEA-COMP:11604"/>
        <dbReference type="ChEBI" id="CHEBI:15378"/>
        <dbReference type="ChEBI" id="CHEBI:29999"/>
        <dbReference type="ChEBI" id="CHEBI:30616"/>
        <dbReference type="ChEBI" id="CHEBI:83421"/>
        <dbReference type="ChEBI" id="CHEBI:456216"/>
        <dbReference type="EC" id="2.7.11.1"/>
    </reaction>
    <physiologicalReaction direction="left-to-right" evidence="18">
        <dbReference type="Rhea" id="RHEA:17990"/>
    </physiologicalReaction>
</comment>
<dbReference type="FunFam" id="1.10.510.10:FF:000572">
    <property type="entry name" value="Serine/threonine-protein kinase/endoribonuclease IRE1"/>
    <property type="match status" value="1"/>
</dbReference>
<dbReference type="Pfam" id="PF00069">
    <property type="entry name" value="Pkinase"/>
    <property type="match status" value="2"/>
</dbReference>
<evidence type="ECO:0000256" key="3">
    <source>
        <dbReference type="ARBA" id="ARBA00012513"/>
    </source>
</evidence>
<evidence type="ECO:0000313" key="25">
    <source>
        <dbReference type="Proteomes" id="UP001175261"/>
    </source>
</evidence>
<dbReference type="GO" id="GO:1990604">
    <property type="term" value="C:IRE1-TRAF2-ASK1 complex"/>
    <property type="evidence" value="ECO:0007669"/>
    <property type="project" value="TreeGrafter"/>
</dbReference>
<comment type="catalytic activity">
    <reaction evidence="17">
        <text>L-threonyl-[protein] + ATP = O-phospho-L-threonyl-[protein] + ADP + H(+)</text>
        <dbReference type="Rhea" id="RHEA:46608"/>
        <dbReference type="Rhea" id="RHEA-COMP:11060"/>
        <dbReference type="Rhea" id="RHEA-COMP:11605"/>
        <dbReference type="ChEBI" id="CHEBI:15378"/>
        <dbReference type="ChEBI" id="CHEBI:30013"/>
        <dbReference type="ChEBI" id="CHEBI:30616"/>
        <dbReference type="ChEBI" id="CHEBI:61977"/>
        <dbReference type="ChEBI" id="CHEBI:456216"/>
        <dbReference type="EC" id="2.7.11.1"/>
    </reaction>
    <physiologicalReaction direction="left-to-right" evidence="17">
        <dbReference type="Rhea" id="RHEA:46609"/>
    </physiologicalReaction>
</comment>
<evidence type="ECO:0000256" key="1">
    <source>
        <dbReference type="ARBA" id="ARBA00001946"/>
    </source>
</evidence>
<keyword evidence="10" id="KW-0418">Kinase</keyword>
<dbReference type="SUPFAM" id="SSF50998">
    <property type="entry name" value="Quinoprotein alcohol dehydrogenase-like"/>
    <property type="match status" value="1"/>
</dbReference>
<feature type="compositionally biased region" description="Pro residues" evidence="20">
    <location>
        <begin position="526"/>
        <end position="535"/>
    </location>
</feature>
<dbReference type="Gene3D" id="3.30.200.20">
    <property type="entry name" value="Phosphorylase Kinase, domain 1"/>
    <property type="match status" value="1"/>
</dbReference>
<dbReference type="PROSITE" id="PS51392">
    <property type="entry name" value="KEN"/>
    <property type="match status" value="1"/>
</dbReference>
<name>A0AA39GQA3_SARSR</name>
<evidence type="ECO:0000313" key="24">
    <source>
        <dbReference type="EMBL" id="KAK0391585.1"/>
    </source>
</evidence>
<dbReference type="GO" id="GO:0004674">
    <property type="term" value="F:protein serine/threonine kinase activity"/>
    <property type="evidence" value="ECO:0007669"/>
    <property type="project" value="UniProtKB-KW"/>
</dbReference>
<evidence type="ECO:0000256" key="14">
    <source>
        <dbReference type="ARBA" id="ARBA00022989"/>
    </source>
</evidence>
<dbReference type="GO" id="GO:0046872">
    <property type="term" value="F:metal ion binding"/>
    <property type="evidence" value="ECO:0007669"/>
    <property type="project" value="UniProtKB-KW"/>
</dbReference>
<evidence type="ECO:0000259" key="22">
    <source>
        <dbReference type="PROSITE" id="PS50011"/>
    </source>
</evidence>
<dbReference type="GO" id="GO:0070059">
    <property type="term" value="P:intrinsic apoptotic signaling pathway in response to endoplasmic reticulum stress"/>
    <property type="evidence" value="ECO:0007669"/>
    <property type="project" value="TreeGrafter"/>
</dbReference>
<feature type="domain" description="Protein kinase" evidence="22">
    <location>
        <begin position="792"/>
        <end position="1088"/>
    </location>
</feature>
<protein>
    <recommendedName>
        <fullName evidence="3">non-specific serine/threonine protein kinase</fullName>
        <ecNumber evidence="3">2.7.11.1</ecNumber>
    </recommendedName>
</protein>
<evidence type="ECO:0000256" key="6">
    <source>
        <dbReference type="ARBA" id="ARBA00022692"/>
    </source>
</evidence>
<evidence type="ECO:0000256" key="8">
    <source>
        <dbReference type="ARBA" id="ARBA00022729"/>
    </source>
</evidence>
<dbReference type="Gene3D" id="1.10.510.10">
    <property type="entry name" value="Transferase(Phosphotransferase) domain 1"/>
    <property type="match status" value="1"/>
</dbReference>
<comment type="cofactor">
    <cofactor evidence="1">
        <name>Mg(2+)</name>
        <dbReference type="ChEBI" id="CHEBI:18420"/>
    </cofactor>
</comment>
<dbReference type="PANTHER" id="PTHR13954:SF6">
    <property type="entry name" value="NON-SPECIFIC SERINE_THREONINE PROTEIN KINASE"/>
    <property type="match status" value="1"/>
</dbReference>
<evidence type="ECO:0000256" key="5">
    <source>
        <dbReference type="ARBA" id="ARBA00022679"/>
    </source>
</evidence>
<gene>
    <name evidence="24" type="ORF">NLU13_1085</name>
</gene>
<evidence type="ECO:0000256" key="11">
    <source>
        <dbReference type="ARBA" id="ARBA00022801"/>
    </source>
</evidence>
<keyword evidence="14" id="KW-1133">Transmembrane helix</keyword>
<dbReference type="Gene3D" id="2.130.10.10">
    <property type="entry name" value="YVTN repeat-like/Quinoprotein amine dehydrogenase"/>
    <property type="match status" value="1"/>
</dbReference>
<dbReference type="InterPro" id="IPR011047">
    <property type="entry name" value="Quinoprotein_ADH-like_sf"/>
</dbReference>
<feature type="binding site" evidence="19">
    <location>
        <position position="820"/>
    </location>
    <ligand>
        <name>ATP</name>
        <dbReference type="ChEBI" id="CHEBI:30616"/>
    </ligand>
</feature>
<keyword evidence="25" id="KW-1185">Reference proteome</keyword>
<feature type="compositionally biased region" description="Basic and acidic residues" evidence="20">
    <location>
        <begin position="734"/>
        <end position="744"/>
    </location>
</feature>
<evidence type="ECO:0000256" key="17">
    <source>
        <dbReference type="ARBA" id="ARBA00048659"/>
    </source>
</evidence>
<dbReference type="PROSITE" id="PS00108">
    <property type="entry name" value="PROTEIN_KINASE_ST"/>
    <property type="match status" value="1"/>
</dbReference>
<keyword evidence="16" id="KW-0325">Glycoprotein</keyword>
<proteinExistence type="predicted"/>
<evidence type="ECO:0000256" key="16">
    <source>
        <dbReference type="ARBA" id="ARBA00023180"/>
    </source>
</evidence>
<dbReference type="GO" id="GO:0005524">
    <property type="term" value="F:ATP binding"/>
    <property type="evidence" value="ECO:0007669"/>
    <property type="project" value="UniProtKB-UniRule"/>
</dbReference>
<reference evidence="24" key="1">
    <citation type="submission" date="2022-10" db="EMBL/GenBank/DDBJ databases">
        <title>Determination and structural analysis of whole genome sequence of Sarocladium strictum F4-1.</title>
        <authorList>
            <person name="Hu L."/>
            <person name="Jiang Y."/>
        </authorList>
    </citation>
    <scope>NUCLEOTIDE SEQUENCE</scope>
    <source>
        <strain evidence="24">F4-1</strain>
    </source>
</reference>
<dbReference type="SUPFAM" id="SSF56112">
    <property type="entry name" value="Protein kinase-like (PK-like)"/>
    <property type="match status" value="1"/>
</dbReference>
<dbReference type="InterPro" id="IPR045133">
    <property type="entry name" value="IRE1/2-like"/>
</dbReference>
<evidence type="ECO:0000256" key="2">
    <source>
        <dbReference type="ARBA" id="ARBA00004479"/>
    </source>
</evidence>
<feature type="compositionally biased region" description="Basic and acidic residues" evidence="20">
    <location>
        <begin position="691"/>
        <end position="705"/>
    </location>
</feature>
<feature type="chain" id="PRO_5041209567" description="non-specific serine/threonine protein kinase" evidence="21">
    <location>
        <begin position="35"/>
        <end position="1226"/>
    </location>
</feature>
<dbReference type="FunFam" id="1.20.1440.180:FF:000002">
    <property type="entry name" value="Serine/threonine-protein kinase/endoribonuclease IRE1"/>
    <property type="match status" value="1"/>
</dbReference>
<keyword evidence="7" id="KW-0479">Metal-binding</keyword>
<evidence type="ECO:0000256" key="13">
    <source>
        <dbReference type="ARBA" id="ARBA00022842"/>
    </source>
</evidence>
<keyword evidence="4" id="KW-0723">Serine/threonine-protein kinase</keyword>
<keyword evidence="6" id="KW-0812">Transmembrane</keyword>
<dbReference type="SMART" id="SM00580">
    <property type="entry name" value="PUG"/>
    <property type="match status" value="1"/>
</dbReference>
<organism evidence="24 25">
    <name type="scientific">Sarocladium strictum</name>
    <name type="common">Black bundle disease fungus</name>
    <name type="synonym">Acremonium strictum</name>
    <dbReference type="NCBI Taxonomy" id="5046"/>
    <lineage>
        <taxon>Eukaryota</taxon>
        <taxon>Fungi</taxon>
        <taxon>Dikarya</taxon>
        <taxon>Ascomycota</taxon>
        <taxon>Pezizomycotina</taxon>
        <taxon>Sordariomycetes</taxon>
        <taxon>Hypocreomycetidae</taxon>
        <taxon>Hypocreales</taxon>
        <taxon>Sarocladiaceae</taxon>
        <taxon>Sarocladium</taxon>
    </lineage>
</organism>
<evidence type="ECO:0000256" key="9">
    <source>
        <dbReference type="ARBA" id="ARBA00022741"/>
    </source>
</evidence>
<feature type="compositionally biased region" description="Basic and acidic residues" evidence="20">
    <location>
        <begin position="74"/>
        <end position="86"/>
    </location>
</feature>
<dbReference type="InterPro" id="IPR017441">
    <property type="entry name" value="Protein_kinase_ATP_BS"/>
</dbReference>
<feature type="compositionally biased region" description="Low complexity" evidence="20">
    <location>
        <begin position="128"/>
        <end position="139"/>
    </location>
</feature>
<dbReference type="EMBL" id="JAPDFR010000001">
    <property type="protein sequence ID" value="KAK0391585.1"/>
    <property type="molecule type" value="Genomic_DNA"/>
</dbReference>
<keyword evidence="8 21" id="KW-0732">Signal</keyword>
<dbReference type="InterPro" id="IPR010513">
    <property type="entry name" value="KEN_dom"/>
</dbReference>
<accession>A0AA39GQA3</accession>
<dbReference type="InterPro" id="IPR018391">
    <property type="entry name" value="PQQ_b-propeller_rpt"/>
</dbReference>
<evidence type="ECO:0000256" key="21">
    <source>
        <dbReference type="SAM" id="SignalP"/>
    </source>
</evidence>
<evidence type="ECO:0000256" key="18">
    <source>
        <dbReference type="ARBA" id="ARBA00048977"/>
    </source>
</evidence>
<evidence type="ECO:0000256" key="19">
    <source>
        <dbReference type="PROSITE-ProRule" id="PRU10141"/>
    </source>
</evidence>